<keyword evidence="1" id="KW-0547">Nucleotide-binding</keyword>
<dbReference type="Gene3D" id="3.30.70.1230">
    <property type="entry name" value="Nucleotide cyclase"/>
    <property type="match status" value="1"/>
</dbReference>
<dbReference type="GO" id="GO:0035556">
    <property type="term" value="P:intracellular signal transduction"/>
    <property type="evidence" value="ECO:0007669"/>
    <property type="project" value="InterPro"/>
</dbReference>
<evidence type="ECO:0000256" key="2">
    <source>
        <dbReference type="ARBA" id="ARBA00022840"/>
    </source>
</evidence>
<accession>A0A0F8XCV7</accession>
<sequence>MKCPKCQSENPEGSKFCVECGNKIEIICPSCGSVNSPRFKFCNECGQKINLPAEASPPKDLSFDEKLEKIQKYLPKGITEKILAQRDRIEGERKQITVMFCDMEGFTHLAEKLGPEEAYSIMDQVYEILIHKVHDYEGTVNEMTGDGIMALYGAPIALEDAPLRAIRSAYSIHREIARFKDRTKQEKENFPPLKMRIGIHTGPVVVGTLGNDLRVEFKAVGDTVNLASRMEGLAEPGSKYVSEDTFRLTEGLFRFEALGEHAIKGKKGKIKAYRVIAPGTSRTRFDVSAERGLTSFVGRKRELELLLDGLERSKAGRGQAFSIMAEAGVGKSRLLYEFRKAVANEDVTFIEGRCLSYSRGVAYHPVIDTL</sequence>
<protein>
    <recommendedName>
        <fullName evidence="3">Guanylate cyclase domain-containing protein</fullName>
    </recommendedName>
</protein>
<dbReference type="InterPro" id="IPR001054">
    <property type="entry name" value="A/G_cyclase"/>
</dbReference>
<dbReference type="CDD" id="cd07302">
    <property type="entry name" value="CHD"/>
    <property type="match status" value="1"/>
</dbReference>
<name>A0A0F8XCV7_9ZZZZ</name>
<organism evidence="4">
    <name type="scientific">marine sediment metagenome</name>
    <dbReference type="NCBI Taxonomy" id="412755"/>
    <lineage>
        <taxon>unclassified sequences</taxon>
        <taxon>metagenomes</taxon>
        <taxon>ecological metagenomes</taxon>
    </lineage>
</organism>
<keyword evidence="2" id="KW-0067">ATP-binding</keyword>
<dbReference type="InterPro" id="IPR025874">
    <property type="entry name" value="DZR"/>
</dbReference>
<dbReference type="SMART" id="SM00044">
    <property type="entry name" value="CYCc"/>
    <property type="match status" value="1"/>
</dbReference>
<dbReference type="GO" id="GO:0005737">
    <property type="term" value="C:cytoplasm"/>
    <property type="evidence" value="ECO:0007669"/>
    <property type="project" value="TreeGrafter"/>
</dbReference>
<dbReference type="GO" id="GO:0005524">
    <property type="term" value="F:ATP binding"/>
    <property type="evidence" value="ECO:0007669"/>
    <property type="project" value="UniProtKB-KW"/>
</dbReference>
<evidence type="ECO:0000259" key="3">
    <source>
        <dbReference type="PROSITE" id="PS50125"/>
    </source>
</evidence>
<dbReference type="Pfam" id="PF00211">
    <property type="entry name" value="Guanylate_cyc"/>
    <property type="match status" value="1"/>
</dbReference>
<evidence type="ECO:0000256" key="1">
    <source>
        <dbReference type="ARBA" id="ARBA00022741"/>
    </source>
</evidence>
<proteinExistence type="predicted"/>
<gene>
    <name evidence="4" type="ORF">LCGC14_2958480</name>
</gene>
<dbReference type="PANTHER" id="PTHR16305:SF28">
    <property type="entry name" value="GUANYLATE CYCLASE DOMAIN-CONTAINING PROTEIN"/>
    <property type="match status" value="1"/>
</dbReference>
<dbReference type="SUPFAM" id="SSF55073">
    <property type="entry name" value="Nucleotide cyclase"/>
    <property type="match status" value="1"/>
</dbReference>
<comment type="caution">
    <text evidence="4">The sequence shown here is derived from an EMBL/GenBank/DDBJ whole genome shotgun (WGS) entry which is preliminary data.</text>
</comment>
<dbReference type="InterPro" id="IPR041664">
    <property type="entry name" value="AAA_16"/>
</dbReference>
<dbReference type="PANTHER" id="PTHR16305">
    <property type="entry name" value="TESTICULAR SOLUBLE ADENYLYL CYCLASE"/>
    <property type="match status" value="1"/>
</dbReference>
<dbReference type="AlphaFoldDB" id="A0A0F8XCV7"/>
<dbReference type="InterPro" id="IPR029787">
    <property type="entry name" value="Nucleotide_cyclase"/>
</dbReference>
<dbReference type="Pfam" id="PF12773">
    <property type="entry name" value="DZR"/>
    <property type="match status" value="1"/>
</dbReference>
<feature type="non-terminal residue" evidence="4">
    <location>
        <position position="370"/>
    </location>
</feature>
<dbReference type="Pfam" id="PF13191">
    <property type="entry name" value="AAA_16"/>
    <property type="match status" value="1"/>
</dbReference>
<dbReference type="GO" id="GO:0009190">
    <property type="term" value="P:cyclic nucleotide biosynthetic process"/>
    <property type="evidence" value="ECO:0007669"/>
    <property type="project" value="InterPro"/>
</dbReference>
<evidence type="ECO:0000313" key="4">
    <source>
        <dbReference type="EMBL" id="KKK66997.1"/>
    </source>
</evidence>
<reference evidence="4" key="1">
    <citation type="journal article" date="2015" name="Nature">
        <title>Complex archaea that bridge the gap between prokaryotes and eukaryotes.</title>
        <authorList>
            <person name="Spang A."/>
            <person name="Saw J.H."/>
            <person name="Jorgensen S.L."/>
            <person name="Zaremba-Niedzwiedzka K."/>
            <person name="Martijn J."/>
            <person name="Lind A.E."/>
            <person name="van Eijk R."/>
            <person name="Schleper C."/>
            <person name="Guy L."/>
            <person name="Ettema T.J."/>
        </authorList>
    </citation>
    <scope>NUCLEOTIDE SEQUENCE</scope>
</reference>
<feature type="domain" description="Guanylate cyclase" evidence="3">
    <location>
        <begin position="97"/>
        <end position="231"/>
    </location>
</feature>
<dbReference type="GO" id="GO:0004016">
    <property type="term" value="F:adenylate cyclase activity"/>
    <property type="evidence" value="ECO:0007669"/>
    <property type="project" value="TreeGrafter"/>
</dbReference>
<dbReference type="EMBL" id="LAZR01059815">
    <property type="protein sequence ID" value="KKK66997.1"/>
    <property type="molecule type" value="Genomic_DNA"/>
</dbReference>
<dbReference type="PROSITE" id="PS50125">
    <property type="entry name" value="GUANYLATE_CYCLASE_2"/>
    <property type="match status" value="1"/>
</dbReference>